<dbReference type="AlphaFoldDB" id="X1G828"/>
<name>X1G828_9ZZZZ</name>
<evidence type="ECO:0000313" key="1">
    <source>
        <dbReference type="EMBL" id="GAH53412.1"/>
    </source>
</evidence>
<reference evidence="1" key="1">
    <citation type="journal article" date="2014" name="Front. Microbiol.">
        <title>High frequency of phylogenetically diverse reductive dehalogenase-homologous genes in deep subseafloor sedimentary metagenomes.</title>
        <authorList>
            <person name="Kawai M."/>
            <person name="Futagami T."/>
            <person name="Toyoda A."/>
            <person name="Takaki Y."/>
            <person name="Nishi S."/>
            <person name="Hori S."/>
            <person name="Arai W."/>
            <person name="Tsubouchi T."/>
            <person name="Morono Y."/>
            <person name="Uchiyama I."/>
            <person name="Ito T."/>
            <person name="Fujiyama A."/>
            <person name="Inagaki F."/>
            <person name="Takami H."/>
        </authorList>
    </citation>
    <scope>NUCLEOTIDE SEQUENCE</scope>
    <source>
        <strain evidence="1">Expedition CK06-06</strain>
    </source>
</reference>
<feature type="non-terminal residue" evidence="1">
    <location>
        <position position="54"/>
    </location>
</feature>
<gene>
    <name evidence="1" type="ORF">S03H2_36115</name>
</gene>
<sequence length="54" mass="6283">MIAAVYGRTFGKDFYQSIKDFFDILLREGTDIIIYKPFKQFLESGPDYSPRVKG</sequence>
<accession>X1G828</accession>
<proteinExistence type="predicted"/>
<comment type="caution">
    <text evidence="1">The sequence shown here is derived from an EMBL/GenBank/DDBJ whole genome shotgun (WGS) entry which is preliminary data.</text>
</comment>
<organism evidence="1">
    <name type="scientific">marine sediment metagenome</name>
    <dbReference type="NCBI Taxonomy" id="412755"/>
    <lineage>
        <taxon>unclassified sequences</taxon>
        <taxon>metagenomes</taxon>
        <taxon>ecological metagenomes</taxon>
    </lineage>
</organism>
<protein>
    <submittedName>
        <fullName evidence="1">Uncharacterized protein</fullName>
    </submittedName>
</protein>
<dbReference type="EMBL" id="BARU01022145">
    <property type="protein sequence ID" value="GAH53412.1"/>
    <property type="molecule type" value="Genomic_DNA"/>
</dbReference>